<dbReference type="PANTHER" id="PTHR45786">
    <property type="entry name" value="DNA BINDING PROTEIN-LIKE"/>
    <property type="match status" value="1"/>
</dbReference>
<dbReference type="PANTHER" id="PTHR45786:SF74">
    <property type="entry name" value="ATP-DEPENDENT DNA HELICASE"/>
    <property type="match status" value="1"/>
</dbReference>
<keyword evidence="2" id="KW-1185">Reference proteome</keyword>
<sequence length="130" mass="14969">MNIASNQDFSRETMRLLQSMIHEVNPFVDLFKSMEELCSEREGVLEGIRMVFRAENAPVPRRYNAPTADEVGMLIVSGDYDESDLEPRNRDIVVRFKGVEGNNGLSRISELYQHYDALHYVLQNLDTLET</sequence>
<protein>
    <submittedName>
        <fullName evidence="1">Uncharacterized protein</fullName>
    </submittedName>
</protein>
<dbReference type="OrthoDB" id="2278933at2759"/>
<dbReference type="EMBL" id="DF837163">
    <property type="protein sequence ID" value="GAN11736.1"/>
    <property type="molecule type" value="Genomic_DNA"/>
</dbReference>
<organism evidence="1">
    <name type="scientific">Mucor ambiguus</name>
    <dbReference type="NCBI Taxonomy" id="91626"/>
    <lineage>
        <taxon>Eukaryota</taxon>
        <taxon>Fungi</taxon>
        <taxon>Fungi incertae sedis</taxon>
        <taxon>Mucoromycota</taxon>
        <taxon>Mucoromycotina</taxon>
        <taxon>Mucoromycetes</taxon>
        <taxon>Mucorales</taxon>
        <taxon>Mucorineae</taxon>
        <taxon>Mucoraceae</taxon>
        <taxon>Mucor</taxon>
    </lineage>
</organism>
<dbReference type="AlphaFoldDB" id="A0A0C9MLR8"/>
<accession>A0A0C9MLR8</accession>
<gene>
    <name evidence="1" type="ORF">MAM1_0874c11321</name>
</gene>
<dbReference type="Proteomes" id="UP000053815">
    <property type="component" value="Unassembled WGS sequence"/>
</dbReference>
<proteinExistence type="predicted"/>
<dbReference type="STRING" id="91626.A0A0C9MLR8"/>
<name>A0A0C9MLR8_9FUNG</name>
<reference evidence="1" key="1">
    <citation type="submission" date="2014-09" db="EMBL/GenBank/DDBJ databases">
        <title>Draft genome sequence of an oleaginous Mucoromycotina fungus Mucor ambiguus NBRC6742.</title>
        <authorList>
            <person name="Takeda I."/>
            <person name="Yamane N."/>
            <person name="Morita T."/>
            <person name="Tamano K."/>
            <person name="Machida M."/>
            <person name="Baker S."/>
            <person name="Koike H."/>
        </authorList>
    </citation>
    <scope>NUCLEOTIDE SEQUENCE</scope>
    <source>
        <strain evidence="1">NBRC 6742</strain>
    </source>
</reference>
<evidence type="ECO:0000313" key="1">
    <source>
        <dbReference type="EMBL" id="GAN11736.1"/>
    </source>
</evidence>
<evidence type="ECO:0000313" key="2">
    <source>
        <dbReference type="Proteomes" id="UP000053815"/>
    </source>
</evidence>